<comment type="caution">
    <text evidence="2">The sequence shown here is derived from an EMBL/GenBank/DDBJ whole genome shotgun (WGS) entry which is preliminary data.</text>
</comment>
<dbReference type="OrthoDB" id="8613885at2"/>
<name>A0A1A9RKZ6_EIKCO</name>
<dbReference type="InterPro" id="IPR055245">
    <property type="entry name" value="HTH_proteobacteria"/>
</dbReference>
<accession>A0A1A9RKZ6</accession>
<dbReference type="Pfam" id="PF14090">
    <property type="entry name" value="HTH_39"/>
    <property type="match status" value="1"/>
</dbReference>
<feature type="domain" description="Winged helix-turn-helix" evidence="1">
    <location>
        <begin position="6"/>
        <end position="70"/>
    </location>
</feature>
<dbReference type="AlphaFoldDB" id="A0A1A9RKZ6"/>
<reference evidence="3" key="1">
    <citation type="submission" date="2016-05" db="EMBL/GenBank/DDBJ databases">
        <title>Draft genome of Corynebacterium afermentans subsp. afermentans LCDC 88199T.</title>
        <authorList>
            <person name="Bernier A.-M."/>
            <person name="Bernard K."/>
        </authorList>
    </citation>
    <scope>NUCLEOTIDE SEQUENCE [LARGE SCALE GENOMIC DNA]</scope>
    <source>
        <strain evidence="3">NML04-0072</strain>
    </source>
</reference>
<protein>
    <recommendedName>
        <fullName evidence="1">Winged helix-turn-helix domain-containing protein</fullName>
    </recommendedName>
</protein>
<dbReference type="EMBL" id="LXSG01000023">
    <property type="protein sequence ID" value="OAM20765.1"/>
    <property type="molecule type" value="Genomic_DNA"/>
</dbReference>
<evidence type="ECO:0000313" key="3">
    <source>
        <dbReference type="Proteomes" id="UP000077589"/>
    </source>
</evidence>
<evidence type="ECO:0000313" key="2">
    <source>
        <dbReference type="EMBL" id="OAM20765.1"/>
    </source>
</evidence>
<sequence length="74" mass="8467">MTNKTTQSNQILEYMRQGNSITPLEALSLFGCMRLGARIYDLSQAGHVIHREMVHDQRTGKKYASYRLLEVSHA</sequence>
<gene>
    <name evidence="2" type="ORF">A7P90_03565</name>
</gene>
<dbReference type="RefSeq" id="WP_064087505.1">
    <property type="nucleotide sequence ID" value="NZ_LXSG01000023.1"/>
</dbReference>
<proteinExistence type="predicted"/>
<evidence type="ECO:0000259" key="1">
    <source>
        <dbReference type="Pfam" id="PF14090"/>
    </source>
</evidence>
<organism evidence="2 3">
    <name type="scientific">Eikenella corrodens</name>
    <dbReference type="NCBI Taxonomy" id="539"/>
    <lineage>
        <taxon>Bacteria</taxon>
        <taxon>Pseudomonadati</taxon>
        <taxon>Pseudomonadota</taxon>
        <taxon>Betaproteobacteria</taxon>
        <taxon>Neisseriales</taxon>
        <taxon>Neisseriaceae</taxon>
        <taxon>Eikenella</taxon>
    </lineage>
</organism>
<dbReference type="Proteomes" id="UP000077589">
    <property type="component" value="Unassembled WGS sequence"/>
</dbReference>